<sequence>MARDPFWITDLHRDRDIEITVPLSEEAVDFLREVHTRGTTSKTAEGRRVECRAHDNDGRLAEFRDADGRVHDIWMYVKERNGRLLLCHYPFDRKDVRLADHDLTDVEGPAHRLLKDIWQQAYEDGGCTVQQERRLGNRQFDVCAERNGNLYVVESDHTTRSLATARRKWDSDRALGVAATLFCADRPNPPYANRVPHTEVNELPIRRPHPRHLPIARGPRVIEFLRCRAGGPWQRCPELPKGSRATYCGKEHPWFTPWVERGSLTVGDVGERLPIGDLVIVRPGRQRIEACVVSAEDGRALDEYLDGAIAPLHDDPATRTNPHTRVVTAEEMAARVAVPAPRQPSWGEDRPPATVGAHPNPPLAGPPSRATGQCERCGRPGVPDAPRGADRLIHGRCVRCAYPGGDAPD</sequence>
<accession>A0A2U1FA55</accession>
<comment type="caution">
    <text evidence="2">The sequence shown here is derived from an EMBL/GenBank/DDBJ whole genome shotgun (WGS) entry which is preliminary data.</text>
</comment>
<evidence type="ECO:0000256" key="1">
    <source>
        <dbReference type="SAM" id="MobiDB-lite"/>
    </source>
</evidence>
<dbReference type="OrthoDB" id="3673133at2"/>
<organism evidence="2 3">
    <name type="scientific">Actinomycetospora cinnamomea</name>
    <dbReference type="NCBI Taxonomy" id="663609"/>
    <lineage>
        <taxon>Bacteria</taxon>
        <taxon>Bacillati</taxon>
        <taxon>Actinomycetota</taxon>
        <taxon>Actinomycetes</taxon>
        <taxon>Pseudonocardiales</taxon>
        <taxon>Pseudonocardiaceae</taxon>
        <taxon>Actinomycetospora</taxon>
    </lineage>
</organism>
<dbReference type="RefSeq" id="WP_116709032.1">
    <property type="nucleotide sequence ID" value="NZ_QEKW01000007.1"/>
</dbReference>
<proteinExistence type="predicted"/>
<gene>
    <name evidence="2" type="ORF">C8D89_107229</name>
</gene>
<keyword evidence="3" id="KW-1185">Reference proteome</keyword>
<evidence type="ECO:0000313" key="2">
    <source>
        <dbReference type="EMBL" id="PVZ09065.1"/>
    </source>
</evidence>
<dbReference type="EMBL" id="QEKW01000007">
    <property type="protein sequence ID" value="PVZ09065.1"/>
    <property type="molecule type" value="Genomic_DNA"/>
</dbReference>
<dbReference type="AlphaFoldDB" id="A0A2U1FA55"/>
<name>A0A2U1FA55_9PSEU</name>
<protein>
    <submittedName>
        <fullName evidence="2">Uncharacterized protein</fullName>
    </submittedName>
</protein>
<evidence type="ECO:0000313" key="3">
    <source>
        <dbReference type="Proteomes" id="UP000245639"/>
    </source>
</evidence>
<reference evidence="2 3" key="1">
    <citation type="submission" date="2018-04" db="EMBL/GenBank/DDBJ databases">
        <title>Genomic Encyclopedia of Type Strains, Phase IV (KMG-IV): sequencing the most valuable type-strain genomes for metagenomic binning, comparative biology and taxonomic classification.</title>
        <authorList>
            <person name="Goeker M."/>
        </authorList>
    </citation>
    <scope>NUCLEOTIDE SEQUENCE [LARGE SCALE GENOMIC DNA]</scope>
    <source>
        <strain evidence="2 3">DSM 45771</strain>
    </source>
</reference>
<dbReference type="Proteomes" id="UP000245639">
    <property type="component" value="Unassembled WGS sequence"/>
</dbReference>
<feature type="region of interest" description="Disordered" evidence="1">
    <location>
        <begin position="341"/>
        <end position="389"/>
    </location>
</feature>